<keyword evidence="10" id="KW-1185">Reference proteome</keyword>
<keyword evidence="7" id="KW-0325">Glycoprotein</keyword>
<protein>
    <submittedName>
        <fullName evidence="9">Ir56c</fullName>
    </submittedName>
</protein>
<dbReference type="OMA" id="IGINDCC"/>
<evidence type="ECO:0000256" key="5">
    <source>
        <dbReference type="ARBA" id="ARBA00023136"/>
    </source>
</evidence>
<evidence type="ECO:0000256" key="6">
    <source>
        <dbReference type="ARBA" id="ARBA00023170"/>
    </source>
</evidence>
<dbReference type="AlphaFoldDB" id="A0A0M4EM15"/>
<accession>A0A0M4EM15</accession>
<evidence type="ECO:0000256" key="8">
    <source>
        <dbReference type="SAM" id="Phobius"/>
    </source>
</evidence>
<keyword evidence="6" id="KW-0675">Receptor</keyword>
<keyword evidence="3 8" id="KW-0812">Transmembrane</keyword>
<dbReference type="OrthoDB" id="7882476at2759"/>
<keyword evidence="4 8" id="KW-1133">Transmembrane helix</keyword>
<evidence type="ECO:0000313" key="9">
    <source>
        <dbReference type="EMBL" id="ALC42730.1"/>
    </source>
</evidence>
<feature type="transmembrane region" description="Helical" evidence="8">
    <location>
        <begin position="402"/>
        <end position="419"/>
    </location>
</feature>
<evidence type="ECO:0000256" key="4">
    <source>
        <dbReference type="ARBA" id="ARBA00022989"/>
    </source>
</evidence>
<gene>
    <name evidence="9" type="ORF">Dbus_chr2Rg2309</name>
</gene>
<evidence type="ECO:0000256" key="1">
    <source>
        <dbReference type="ARBA" id="ARBA00004651"/>
    </source>
</evidence>
<feature type="transmembrane region" description="Helical" evidence="8">
    <location>
        <begin position="346"/>
        <end position="365"/>
    </location>
</feature>
<evidence type="ECO:0000256" key="7">
    <source>
        <dbReference type="ARBA" id="ARBA00023180"/>
    </source>
</evidence>
<dbReference type="EMBL" id="CP012524">
    <property type="protein sequence ID" value="ALC42730.1"/>
    <property type="molecule type" value="Genomic_DNA"/>
</dbReference>
<keyword evidence="5 8" id="KW-0472">Membrane</keyword>
<dbReference type="STRING" id="30019.A0A0M4EM15"/>
<evidence type="ECO:0000256" key="3">
    <source>
        <dbReference type="ARBA" id="ARBA00022692"/>
    </source>
</evidence>
<dbReference type="PANTHER" id="PTHR42643">
    <property type="entry name" value="IONOTROPIC RECEPTOR 20A-RELATED"/>
    <property type="match status" value="1"/>
</dbReference>
<evidence type="ECO:0000313" key="10">
    <source>
        <dbReference type="Proteomes" id="UP000494163"/>
    </source>
</evidence>
<dbReference type="InterPro" id="IPR052192">
    <property type="entry name" value="Insect_Ionotropic_Sensory_Rcpt"/>
</dbReference>
<evidence type="ECO:0000256" key="2">
    <source>
        <dbReference type="ARBA" id="ARBA00022475"/>
    </source>
</evidence>
<reference evidence="9 10" key="1">
    <citation type="submission" date="2015-08" db="EMBL/GenBank/DDBJ databases">
        <title>Ancestral chromatin configuration constrains chromatin evolution on differentiating sex chromosomes in Drosophila.</title>
        <authorList>
            <person name="Zhou Q."/>
            <person name="Bachtrog D."/>
        </authorList>
    </citation>
    <scope>NUCLEOTIDE SEQUENCE [LARGE SCALE GENOMIC DNA]</scope>
    <source>
        <tissue evidence="9">Whole larvae</tissue>
    </source>
</reference>
<keyword evidence="2" id="KW-1003">Cell membrane</keyword>
<comment type="subcellular location">
    <subcellularLocation>
        <location evidence="1">Cell membrane</location>
        <topology evidence="1">Multi-pass membrane protein</topology>
    </subcellularLocation>
</comment>
<name>A0A0M4EM15_DROBS</name>
<feature type="transmembrane region" description="Helical" evidence="8">
    <location>
        <begin position="588"/>
        <end position="609"/>
    </location>
</feature>
<dbReference type="GO" id="GO:0005886">
    <property type="term" value="C:plasma membrane"/>
    <property type="evidence" value="ECO:0007669"/>
    <property type="project" value="UniProtKB-SubCell"/>
</dbReference>
<sequence>MNNLSAELILNEHNIEIPAPTAADVDSSAAINVSQVVTHLQGINNSFVLNVVNRLNRIYDFKNFIFYLSERLNVHNPSGDEFLFNFRRTFPLKPKVFLRQHSNGSRTMRDLISTPSLVMIYTTGSTDPIMEVAAQSLKGVRWFKTMFILFPRLTSADFYADLDDYARFSRLVREVLEWSWQRQFTNTLLLTIRNHVYLLEPYPTLSVVNSTLNWQARKFFKRYASNMQGYVVQSPIMYDLPRVFKGRNGQVFGNSGRLFYNFLHWVNATLHVPNENQTLKYFELSSMLELVIQGVYETMIHSFTDLTGNHSSSFSYPIGINDWCLMVPYNRQSPQETYVREALDDIVWLLLLLTAAYMSMAIWLCTPRRPRDFSAAVLQCVTCFTNSPPLSVMRIATKRMRYLYVMMFIMGIVSSNMYISKMASYMTSTPTPLQLNTMQDIIAANLRIQVQSFEYDRLVLSSQQYSQRFLQQVDVVDAQTSQLHRDRLNTSFGYFVPSDRWIFLDMQQRHLNKPRFRLTDICTGPFYHVYPMHLDSHLHSVHQEFILLVQQSGLHQYWSQEAFLEALSMHYMQYYLETNAPAPLSMSFFGTMMRTWCMGLVLAGLSFVLEMKCQLLKSYKQRFKFSFQRKLQALFNVLRRQ</sequence>
<proteinExistence type="predicted"/>
<organism evidence="9 10">
    <name type="scientific">Drosophila busckii</name>
    <name type="common">Fruit fly</name>
    <dbReference type="NCBI Taxonomy" id="30019"/>
    <lineage>
        <taxon>Eukaryota</taxon>
        <taxon>Metazoa</taxon>
        <taxon>Ecdysozoa</taxon>
        <taxon>Arthropoda</taxon>
        <taxon>Hexapoda</taxon>
        <taxon>Insecta</taxon>
        <taxon>Pterygota</taxon>
        <taxon>Neoptera</taxon>
        <taxon>Endopterygota</taxon>
        <taxon>Diptera</taxon>
        <taxon>Brachycera</taxon>
        <taxon>Muscomorpha</taxon>
        <taxon>Ephydroidea</taxon>
        <taxon>Drosophilidae</taxon>
        <taxon>Drosophila</taxon>
    </lineage>
</organism>
<dbReference type="PANTHER" id="PTHR42643:SF39">
    <property type="entry name" value="IONOTROPIC RECEPTOR 56A-RELATED"/>
    <property type="match status" value="1"/>
</dbReference>
<dbReference type="Proteomes" id="UP000494163">
    <property type="component" value="Chromosome 2R"/>
</dbReference>